<evidence type="ECO:0000313" key="4">
    <source>
        <dbReference type="EMBL" id="OXA58605.1"/>
    </source>
</evidence>
<dbReference type="Proteomes" id="UP000198287">
    <property type="component" value="Unassembled WGS sequence"/>
</dbReference>
<feature type="signal peptide" evidence="3">
    <location>
        <begin position="1"/>
        <end position="21"/>
    </location>
</feature>
<feature type="compositionally biased region" description="Acidic residues" evidence="1">
    <location>
        <begin position="112"/>
        <end position="144"/>
    </location>
</feature>
<feature type="transmembrane region" description="Helical" evidence="2">
    <location>
        <begin position="195"/>
        <end position="216"/>
    </location>
</feature>
<sequence>MASKLPILSLILWLVAATAKSTPVTLEKLDSLQQLDTVPENMINFVTNLNSSNIYEVSPDILPEGENNSQLRAQDYVIIPKSERAEESLKFPFLVRVTFLRINITEDVLDDKDYTDDEYDDDEAYTDNEDEDETSEDNGEDDEQVTTTTPPANMTSHRLLLGRSGVGKPPSTTPRAADGESSNPSTFAKLINGRIIHVLIVILYILFGVGLVLFIVHNAVTCCSICFNWRYRLEQWPMTVERRPSHRRAYSSFIPNKQAFYEPL</sequence>
<reference evidence="4 5" key="1">
    <citation type="submission" date="2015-12" db="EMBL/GenBank/DDBJ databases">
        <title>The genome of Folsomia candida.</title>
        <authorList>
            <person name="Faddeeva A."/>
            <person name="Derks M.F."/>
            <person name="Anvar Y."/>
            <person name="Smit S."/>
            <person name="Van Straalen N."/>
            <person name="Roelofs D."/>
        </authorList>
    </citation>
    <scope>NUCLEOTIDE SEQUENCE [LARGE SCALE GENOMIC DNA]</scope>
    <source>
        <strain evidence="4 5">VU population</strain>
        <tissue evidence="4">Whole body</tissue>
    </source>
</reference>
<comment type="caution">
    <text evidence="4">The sequence shown here is derived from an EMBL/GenBank/DDBJ whole genome shotgun (WGS) entry which is preliminary data.</text>
</comment>
<keyword evidence="2" id="KW-1133">Transmembrane helix</keyword>
<evidence type="ECO:0000313" key="5">
    <source>
        <dbReference type="Proteomes" id="UP000198287"/>
    </source>
</evidence>
<keyword evidence="5" id="KW-1185">Reference proteome</keyword>
<keyword evidence="2" id="KW-0812">Transmembrane</keyword>
<evidence type="ECO:0000256" key="2">
    <source>
        <dbReference type="SAM" id="Phobius"/>
    </source>
</evidence>
<feature type="region of interest" description="Disordered" evidence="1">
    <location>
        <begin position="112"/>
        <end position="183"/>
    </location>
</feature>
<name>A0A226ELP5_FOLCA</name>
<keyword evidence="3" id="KW-0732">Signal</keyword>
<proteinExistence type="predicted"/>
<feature type="compositionally biased region" description="Polar residues" evidence="1">
    <location>
        <begin position="145"/>
        <end position="156"/>
    </location>
</feature>
<evidence type="ECO:0000256" key="3">
    <source>
        <dbReference type="SAM" id="SignalP"/>
    </source>
</evidence>
<protein>
    <submittedName>
        <fullName evidence="4">Uncharacterized protein</fullName>
    </submittedName>
</protein>
<evidence type="ECO:0000256" key="1">
    <source>
        <dbReference type="SAM" id="MobiDB-lite"/>
    </source>
</evidence>
<gene>
    <name evidence="4" type="ORF">Fcan01_06737</name>
</gene>
<keyword evidence="2" id="KW-0472">Membrane</keyword>
<accession>A0A226ELP5</accession>
<dbReference type="AlphaFoldDB" id="A0A226ELP5"/>
<organism evidence="4 5">
    <name type="scientific">Folsomia candida</name>
    <name type="common">Springtail</name>
    <dbReference type="NCBI Taxonomy" id="158441"/>
    <lineage>
        <taxon>Eukaryota</taxon>
        <taxon>Metazoa</taxon>
        <taxon>Ecdysozoa</taxon>
        <taxon>Arthropoda</taxon>
        <taxon>Hexapoda</taxon>
        <taxon>Collembola</taxon>
        <taxon>Entomobryomorpha</taxon>
        <taxon>Isotomoidea</taxon>
        <taxon>Isotomidae</taxon>
        <taxon>Proisotominae</taxon>
        <taxon>Folsomia</taxon>
    </lineage>
</organism>
<feature type="chain" id="PRO_5012217736" evidence="3">
    <location>
        <begin position="22"/>
        <end position="264"/>
    </location>
</feature>
<dbReference type="EMBL" id="LNIX01000003">
    <property type="protein sequence ID" value="OXA58605.1"/>
    <property type="molecule type" value="Genomic_DNA"/>
</dbReference>